<dbReference type="Pfam" id="PF03167">
    <property type="entry name" value="UDG"/>
    <property type="match status" value="1"/>
</dbReference>
<dbReference type="InterPro" id="IPR036895">
    <property type="entry name" value="Uracil-DNA_glycosylase-like_sf"/>
</dbReference>
<dbReference type="PANTHER" id="PTHR42160:SF1">
    <property type="entry name" value="URACIL-DNA GLYCOSYLASE SUPERFAMILY PROTEIN"/>
    <property type="match status" value="1"/>
</dbReference>
<name>A0ABV9GWZ3_9BURK</name>
<dbReference type="PANTHER" id="PTHR42160">
    <property type="entry name" value="URACIL-DNA GLYCOSYLASE SUPERFAMILY PROTEIN"/>
    <property type="match status" value="1"/>
</dbReference>
<dbReference type="Gene3D" id="3.40.470.10">
    <property type="entry name" value="Uracil-DNA glycosylase-like domain"/>
    <property type="match status" value="1"/>
</dbReference>
<evidence type="ECO:0000313" key="3">
    <source>
        <dbReference type="Proteomes" id="UP001595967"/>
    </source>
</evidence>
<evidence type="ECO:0000259" key="1">
    <source>
        <dbReference type="SMART" id="SM00986"/>
    </source>
</evidence>
<accession>A0ABV9GWZ3</accession>
<dbReference type="InterPro" id="IPR005122">
    <property type="entry name" value="Uracil-DNA_glycosylase-like"/>
</dbReference>
<comment type="caution">
    <text evidence="2">The sequence shown here is derived from an EMBL/GenBank/DDBJ whole genome shotgun (WGS) entry which is preliminary data.</text>
</comment>
<protein>
    <submittedName>
        <fullName evidence="2">Uracil-DNA glycosylase family protein</fullName>
    </submittedName>
</protein>
<dbReference type="SUPFAM" id="SSF52141">
    <property type="entry name" value="Uracil-DNA glycosylase-like"/>
    <property type="match status" value="1"/>
</dbReference>
<dbReference type="InterPro" id="IPR047124">
    <property type="entry name" value="HI_0220.2"/>
</dbReference>
<dbReference type="RefSeq" id="WP_377724865.1">
    <property type="nucleotide sequence ID" value="NZ_JBHSEW010000004.1"/>
</dbReference>
<feature type="domain" description="Uracil-DNA glycosylase-like" evidence="1">
    <location>
        <begin position="37"/>
        <end position="197"/>
    </location>
</feature>
<evidence type="ECO:0000313" key="2">
    <source>
        <dbReference type="EMBL" id="MFC4621780.1"/>
    </source>
</evidence>
<dbReference type="Proteomes" id="UP001595967">
    <property type="component" value="Unassembled WGS sequence"/>
</dbReference>
<keyword evidence="3" id="KW-1185">Reference proteome</keyword>
<reference evidence="3" key="1">
    <citation type="journal article" date="2019" name="Int. J. Syst. Evol. Microbiol.">
        <title>The Global Catalogue of Microorganisms (GCM) 10K type strain sequencing project: providing services to taxonomists for standard genome sequencing and annotation.</title>
        <authorList>
            <consortium name="The Broad Institute Genomics Platform"/>
            <consortium name="The Broad Institute Genome Sequencing Center for Infectious Disease"/>
            <person name="Wu L."/>
            <person name="Ma J."/>
        </authorList>
    </citation>
    <scope>NUCLEOTIDE SEQUENCE [LARGE SCALE GENOMIC DNA]</scope>
    <source>
        <strain evidence="3">JCM 11650</strain>
    </source>
</reference>
<sequence>MDALYFTPPEQDLDTLLGRVRSCTLCAAHLPLGPRPVLQAGRSARILIAGQAPGRKVHASGIPFDDASGRRLRAWLGLTPAQFYDPYLVALVPMGFCYPGTGTSGDLPPRPECAPTWRQPLLERMPQVALTIVLGQYALAWHLPRAPRNITQMVEQLRGKDLAELPDTIVLPHPSPRNNGWLRRHPWLEAQVLPLLRQRVARLLASPACPTARDGG</sequence>
<dbReference type="CDD" id="cd10033">
    <property type="entry name" value="UDG_like"/>
    <property type="match status" value="1"/>
</dbReference>
<dbReference type="SMART" id="SM00987">
    <property type="entry name" value="UreE_C"/>
    <property type="match status" value="1"/>
</dbReference>
<dbReference type="SMART" id="SM00986">
    <property type="entry name" value="UDG"/>
    <property type="match status" value="1"/>
</dbReference>
<proteinExistence type="predicted"/>
<dbReference type="EMBL" id="JBHSEW010000004">
    <property type="protein sequence ID" value="MFC4621780.1"/>
    <property type="molecule type" value="Genomic_DNA"/>
</dbReference>
<gene>
    <name evidence="2" type="ORF">ACFO3A_06075</name>
</gene>
<organism evidence="2 3">
    <name type="scientific">Comamonas nitrativorans</name>
    <dbReference type="NCBI Taxonomy" id="108437"/>
    <lineage>
        <taxon>Bacteria</taxon>
        <taxon>Pseudomonadati</taxon>
        <taxon>Pseudomonadota</taxon>
        <taxon>Betaproteobacteria</taxon>
        <taxon>Burkholderiales</taxon>
        <taxon>Comamonadaceae</taxon>
        <taxon>Comamonas</taxon>
    </lineage>
</organism>